<name>A0AAW2SIA3_SESRA</name>
<dbReference type="AlphaFoldDB" id="A0AAW2SIA3"/>
<comment type="caution">
    <text evidence="1">The sequence shown here is derived from an EMBL/GenBank/DDBJ whole genome shotgun (WGS) entry which is preliminary data.</text>
</comment>
<proteinExistence type="predicted"/>
<accession>A0AAW2SIA3</accession>
<sequence length="60" mass="6808">MAGTTLPDSEPLSTCSDNLSIRQLVTLLYCRAVLRSLQFLLEVQRNVCKLLLHITNNFPF</sequence>
<organism evidence="1">
    <name type="scientific">Sesamum radiatum</name>
    <name type="common">Black benniseed</name>
    <dbReference type="NCBI Taxonomy" id="300843"/>
    <lineage>
        <taxon>Eukaryota</taxon>
        <taxon>Viridiplantae</taxon>
        <taxon>Streptophyta</taxon>
        <taxon>Embryophyta</taxon>
        <taxon>Tracheophyta</taxon>
        <taxon>Spermatophyta</taxon>
        <taxon>Magnoliopsida</taxon>
        <taxon>eudicotyledons</taxon>
        <taxon>Gunneridae</taxon>
        <taxon>Pentapetalae</taxon>
        <taxon>asterids</taxon>
        <taxon>lamiids</taxon>
        <taxon>Lamiales</taxon>
        <taxon>Pedaliaceae</taxon>
        <taxon>Sesamum</taxon>
    </lineage>
</organism>
<reference evidence="1" key="1">
    <citation type="submission" date="2020-06" db="EMBL/GenBank/DDBJ databases">
        <authorList>
            <person name="Li T."/>
            <person name="Hu X."/>
            <person name="Zhang T."/>
            <person name="Song X."/>
            <person name="Zhang H."/>
            <person name="Dai N."/>
            <person name="Sheng W."/>
            <person name="Hou X."/>
            <person name="Wei L."/>
        </authorList>
    </citation>
    <scope>NUCLEOTIDE SEQUENCE</scope>
    <source>
        <strain evidence="1">G02</strain>
        <tissue evidence="1">Leaf</tissue>
    </source>
</reference>
<protein>
    <submittedName>
        <fullName evidence="1">Uncharacterized protein</fullName>
    </submittedName>
</protein>
<evidence type="ECO:0000313" key="1">
    <source>
        <dbReference type="EMBL" id="KAL0391822.1"/>
    </source>
</evidence>
<reference evidence="1" key="2">
    <citation type="journal article" date="2024" name="Plant">
        <title>Genomic evolution and insights into agronomic trait innovations of Sesamum species.</title>
        <authorList>
            <person name="Miao H."/>
            <person name="Wang L."/>
            <person name="Qu L."/>
            <person name="Liu H."/>
            <person name="Sun Y."/>
            <person name="Le M."/>
            <person name="Wang Q."/>
            <person name="Wei S."/>
            <person name="Zheng Y."/>
            <person name="Lin W."/>
            <person name="Duan Y."/>
            <person name="Cao H."/>
            <person name="Xiong S."/>
            <person name="Wang X."/>
            <person name="Wei L."/>
            <person name="Li C."/>
            <person name="Ma Q."/>
            <person name="Ju M."/>
            <person name="Zhao R."/>
            <person name="Li G."/>
            <person name="Mu C."/>
            <person name="Tian Q."/>
            <person name="Mei H."/>
            <person name="Zhang T."/>
            <person name="Gao T."/>
            <person name="Zhang H."/>
        </authorList>
    </citation>
    <scope>NUCLEOTIDE SEQUENCE</scope>
    <source>
        <strain evidence="1">G02</strain>
    </source>
</reference>
<dbReference type="EMBL" id="JACGWJ010000010">
    <property type="protein sequence ID" value="KAL0391822.1"/>
    <property type="molecule type" value="Genomic_DNA"/>
</dbReference>
<gene>
    <name evidence="1" type="ORF">Sradi_2405000</name>
</gene>